<comment type="caution">
    <text evidence="2">The sequence shown here is derived from an EMBL/GenBank/DDBJ whole genome shotgun (WGS) entry which is preliminary data.</text>
</comment>
<evidence type="ECO:0000313" key="3">
    <source>
        <dbReference type="Proteomes" id="UP000306552"/>
    </source>
</evidence>
<dbReference type="SUPFAM" id="SSF51971">
    <property type="entry name" value="Nucleotide-binding domain"/>
    <property type="match status" value="1"/>
</dbReference>
<dbReference type="EMBL" id="SWMU01000003">
    <property type="protein sequence ID" value="TKS56030.1"/>
    <property type="molecule type" value="Genomic_DNA"/>
</dbReference>
<accession>A0A4U5TPI2</accession>
<dbReference type="Gene3D" id="3.50.50.60">
    <property type="entry name" value="FAD/NAD(P)-binding domain"/>
    <property type="match status" value="1"/>
</dbReference>
<keyword evidence="3" id="KW-1185">Reference proteome</keyword>
<proteinExistence type="predicted"/>
<dbReference type="Pfam" id="PF01266">
    <property type="entry name" value="DAO"/>
    <property type="match status" value="1"/>
</dbReference>
<gene>
    <name evidence="2" type="ORF">FCN74_08370</name>
</gene>
<dbReference type="OrthoDB" id="214253at2"/>
<organism evidence="2 3">
    <name type="scientific">Mesohalobacter halotolerans</name>
    <dbReference type="NCBI Taxonomy" id="1883405"/>
    <lineage>
        <taxon>Bacteria</taxon>
        <taxon>Pseudomonadati</taxon>
        <taxon>Bacteroidota</taxon>
        <taxon>Flavobacteriia</taxon>
        <taxon>Flavobacteriales</taxon>
        <taxon>Flavobacteriaceae</taxon>
        <taxon>Mesohalobacter</taxon>
    </lineage>
</organism>
<dbReference type="AlphaFoldDB" id="A0A4U5TPI2"/>
<feature type="domain" description="FAD dependent oxidoreductase" evidence="1">
    <location>
        <begin position="3"/>
        <end position="321"/>
    </location>
</feature>
<evidence type="ECO:0000259" key="1">
    <source>
        <dbReference type="Pfam" id="PF01266"/>
    </source>
</evidence>
<name>A0A4U5TPI2_9FLAO</name>
<dbReference type="Gene3D" id="3.30.9.10">
    <property type="entry name" value="D-Amino Acid Oxidase, subunit A, domain 2"/>
    <property type="match status" value="1"/>
</dbReference>
<evidence type="ECO:0000313" key="2">
    <source>
        <dbReference type="EMBL" id="TKS56030.1"/>
    </source>
</evidence>
<reference evidence="2 3" key="1">
    <citation type="submission" date="2019-04" db="EMBL/GenBank/DDBJ databases">
        <title>Psychroflexus halotolerans sp. nov., isolated from a marine solar saltern.</title>
        <authorList>
            <person name="Feng X."/>
        </authorList>
    </citation>
    <scope>NUCLEOTIDE SEQUENCE [LARGE SCALE GENOMIC DNA]</scope>
    <source>
        <strain evidence="2 3">WDS2C27</strain>
    </source>
</reference>
<dbReference type="InterPro" id="IPR006076">
    <property type="entry name" value="FAD-dep_OxRdtase"/>
</dbReference>
<protein>
    <submittedName>
        <fullName evidence="2">FAD-binding oxidoreductase</fullName>
    </submittedName>
</protein>
<sequence length="344" mass="39786">MKDFLIVGSGLAGLSVARHLEFKNASFDIISDTTQQSSRIAGGIINPVAVKRMKPAWQVEEYLPYAKTFYQSINNAFQEEIYSRKILNVFVHDIEQENNWYQAYDKARLKSFISSQVFKNKNQNLNIGKIGKIKAGIIHLTTLYQCLKHHYQKQWVSETFKHDKLEINESYLTYQNVSYKHIVFCEGFGVTQNPFFNHLGIYGNKGDYLIFKSKALQIKELYKAKYFLIPLSKDLYKFGATYQRKPLNHEPSNEARSQMMEALDNMISVPYKIVRQVCGIRPTTKDRRPVVGTHKKHKNIHILNGFGSRGVMTSPKLGQKLVKHILTDEKLDPEISIRRFDAQI</sequence>
<dbReference type="RefSeq" id="WP_138932144.1">
    <property type="nucleotide sequence ID" value="NZ_SWMU01000003.1"/>
</dbReference>
<dbReference type="GO" id="GO:0005737">
    <property type="term" value="C:cytoplasm"/>
    <property type="evidence" value="ECO:0007669"/>
    <property type="project" value="TreeGrafter"/>
</dbReference>
<dbReference type="Proteomes" id="UP000306552">
    <property type="component" value="Unassembled WGS sequence"/>
</dbReference>
<dbReference type="InterPro" id="IPR036188">
    <property type="entry name" value="FAD/NAD-bd_sf"/>
</dbReference>
<dbReference type="PANTHER" id="PTHR13847">
    <property type="entry name" value="SARCOSINE DEHYDROGENASE-RELATED"/>
    <property type="match status" value="1"/>
</dbReference>